<comment type="caution">
    <text evidence="5">The sequence shown here is derived from an EMBL/GenBank/DDBJ whole genome shotgun (WGS) entry which is preliminary data.</text>
</comment>
<dbReference type="InterPro" id="IPR036388">
    <property type="entry name" value="WH-like_DNA-bd_sf"/>
</dbReference>
<evidence type="ECO:0000256" key="1">
    <source>
        <dbReference type="ARBA" id="ARBA00023015"/>
    </source>
</evidence>
<dbReference type="InterPro" id="IPR023187">
    <property type="entry name" value="Tscrpt_reg_MarR-type_CS"/>
</dbReference>
<accession>A0A146GAA6</accession>
<dbReference type="GO" id="GO:0003677">
    <property type="term" value="F:DNA binding"/>
    <property type="evidence" value="ECO:0007669"/>
    <property type="project" value="UniProtKB-KW"/>
</dbReference>
<evidence type="ECO:0000256" key="2">
    <source>
        <dbReference type="ARBA" id="ARBA00023125"/>
    </source>
</evidence>
<feature type="domain" description="HTH marR-type" evidence="4">
    <location>
        <begin position="8"/>
        <end position="140"/>
    </location>
</feature>
<evidence type="ECO:0000256" key="3">
    <source>
        <dbReference type="ARBA" id="ARBA00023163"/>
    </source>
</evidence>
<dbReference type="PRINTS" id="PR00598">
    <property type="entry name" value="HTHMARR"/>
</dbReference>
<dbReference type="GO" id="GO:0003700">
    <property type="term" value="F:DNA-binding transcription factor activity"/>
    <property type="evidence" value="ECO:0007669"/>
    <property type="project" value="InterPro"/>
</dbReference>
<dbReference type="PROSITE" id="PS01117">
    <property type="entry name" value="HTH_MARR_1"/>
    <property type="match status" value="1"/>
</dbReference>
<proteinExistence type="predicted"/>
<dbReference type="PANTHER" id="PTHR42756">
    <property type="entry name" value="TRANSCRIPTIONAL REGULATOR, MARR"/>
    <property type="match status" value="1"/>
</dbReference>
<keyword evidence="6" id="KW-1185">Reference proteome</keyword>
<dbReference type="STRING" id="690879.TSACC_23006"/>
<dbReference type="InParanoid" id="A0A146GAA6"/>
<dbReference type="EMBL" id="BDCO01000002">
    <property type="protein sequence ID" value="GAT34575.1"/>
    <property type="molecule type" value="Genomic_DNA"/>
</dbReference>
<dbReference type="FunCoup" id="A0A146GAA6">
    <property type="interactions" value="164"/>
</dbReference>
<reference evidence="6" key="1">
    <citation type="journal article" date="2017" name="Genome Announc.">
        <title>Draft Genome Sequence of Terrimicrobium sacchariphilum NM-5T, a Facultative Anaerobic Soil Bacterium of the Class Spartobacteria.</title>
        <authorList>
            <person name="Qiu Y.L."/>
            <person name="Tourlousse D.M."/>
            <person name="Matsuura N."/>
            <person name="Ohashi A."/>
            <person name="Sekiguchi Y."/>
        </authorList>
    </citation>
    <scope>NUCLEOTIDE SEQUENCE [LARGE SCALE GENOMIC DNA]</scope>
    <source>
        <strain evidence="6">NM-5</strain>
    </source>
</reference>
<dbReference type="SUPFAM" id="SSF46785">
    <property type="entry name" value="Winged helix' DNA-binding domain"/>
    <property type="match status" value="1"/>
</dbReference>
<dbReference type="Pfam" id="PF12802">
    <property type="entry name" value="MarR_2"/>
    <property type="match status" value="1"/>
</dbReference>
<organism evidence="5 6">
    <name type="scientific">Terrimicrobium sacchariphilum</name>
    <dbReference type="NCBI Taxonomy" id="690879"/>
    <lineage>
        <taxon>Bacteria</taxon>
        <taxon>Pseudomonadati</taxon>
        <taxon>Verrucomicrobiota</taxon>
        <taxon>Terrimicrobiia</taxon>
        <taxon>Terrimicrobiales</taxon>
        <taxon>Terrimicrobiaceae</taxon>
        <taxon>Terrimicrobium</taxon>
    </lineage>
</organism>
<evidence type="ECO:0000259" key="4">
    <source>
        <dbReference type="PROSITE" id="PS50995"/>
    </source>
</evidence>
<name>A0A146GAA6_TERSA</name>
<evidence type="ECO:0000313" key="6">
    <source>
        <dbReference type="Proteomes" id="UP000076023"/>
    </source>
</evidence>
<dbReference type="PROSITE" id="PS50995">
    <property type="entry name" value="HTH_MARR_2"/>
    <property type="match status" value="1"/>
</dbReference>
<sequence>MREQTNQRAHFAKLVIQISRRWRRRVDQALANQGFTQATGLPLLILAREGQIRQGALVEELGLEGPSLVRVIDMLEADGLLRREEDPTDRRAKLLSLTEAGRNRARIIEREVDRLRRHFLEGIDEASLGETIRVLECVDHNLLKETPGGGRDE</sequence>
<dbReference type="PANTHER" id="PTHR42756:SF1">
    <property type="entry name" value="TRANSCRIPTIONAL REPRESSOR OF EMRAB OPERON"/>
    <property type="match status" value="1"/>
</dbReference>
<protein>
    <submittedName>
        <fullName evidence="5">MarR family transcriptional regulator, transcriptional regulator for hemolysin</fullName>
    </submittedName>
</protein>
<dbReference type="Proteomes" id="UP000076023">
    <property type="component" value="Unassembled WGS sequence"/>
</dbReference>
<evidence type="ECO:0000313" key="5">
    <source>
        <dbReference type="EMBL" id="GAT34575.1"/>
    </source>
</evidence>
<dbReference type="Gene3D" id="1.10.10.10">
    <property type="entry name" value="Winged helix-like DNA-binding domain superfamily/Winged helix DNA-binding domain"/>
    <property type="match status" value="1"/>
</dbReference>
<dbReference type="AlphaFoldDB" id="A0A146GAA6"/>
<gene>
    <name evidence="5" type="ORF">TSACC_23006</name>
</gene>
<dbReference type="InterPro" id="IPR000835">
    <property type="entry name" value="HTH_MarR-typ"/>
</dbReference>
<keyword evidence="3" id="KW-0804">Transcription</keyword>
<dbReference type="SMART" id="SM00347">
    <property type="entry name" value="HTH_MARR"/>
    <property type="match status" value="1"/>
</dbReference>
<dbReference type="InterPro" id="IPR036390">
    <property type="entry name" value="WH_DNA-bd_sf"/>
</dbReference>
<keyword evidence="1" id="KW-0805">Transcription regulation</keyword>
<keyword evidence="2" id="KW-0238">DNA-binding</keyword>